<dbReference type="Proteomes" id="UP001261624">
    <property type="component" value="Unassembled WGS sequence"/>
</dbReference>
<protein>
    <recommendedName>
        <fullName evidence="8">Abasic site processing protein</fullName>
        <ecNumber evidence="8">3.4.-.-</ecNumber>
    </recommendedName>
</protein>
<dbReference type="Pfam" id="PF02586">
    <property type="entry name" value="SRAP"/>
    <property type="match status" value="1"/>
</dbReference>
<keyword evidence="2 8" id="KW-0645">Protease</keyword>
<evidence type="ECO:0000256" key="6">
    <source>
        <dbReference type="ARBA" id="ARBA00023125"/>
    </source>
</evidence>
<keyword evidence="7" id="KW-0456">Lyase</keyword>
<dbReference type="Gene3D" id="3.90.1680.10">
    <property type="entry name" value="SOS response associated peptidase-like"/>
    <property type="match status" value="1"/>
</dbReference>
<evidence type="ECO:0000313" key="9">
    <source>
        <dbReference type="EMBL" id="MDT0689362.1"/>
    </source>
</evidence>
<keyword evidence="5" id="KW-0190">Covalent protein-DNA linkage</keyword>
<evidence type="ECO:0000256" key="7">
    <source>
        <dbReference type="ARBA" id="ARBA00023239"/>
    </source>
</evidence>
<keyword evidence="4 8" id="KW-0378">Hydrolase</keyword>
<comment type="similarity">
    <text evidence="1 8">Belongs to the SOS response-associated peptidase family.</text>
</comment>
<dbReference type="SUPFAM" id="SSF143081">
    <property type="entry name" value="BB1717-like"/>
    <property type="match status" value="1"/>
</dbReference>
<evidence type="ECO:0000256" key="3">
    <source>
        <dbReference type="ARBA" id="ARBA00022763"/>
    </source>
</evidence>
<comment type="caution">
    <text evidence="9">The sequence shown here is derived from an EMBL/GenBank/DDBJ whole genome shotgun (WGS) entry which is preliminary data.</text>
</comment>
<dbReference type="EMBL" id="JAVRHM010000005">
    <property type="protein sequence ID" value="MDT0689362.1"/>
    <property type="molecule type" value="Genomic_DNA"/>
</dbReference>
<reference evidence="9 10" key="1">
    <citation type="submission" date="2023-09" db="EMBL/GenBank/DDBJ databases">
        <authorList>
            <person name="Rey-Velasco X."/>
        </authorList>
    </citation>
    <scope>NUCLEOTIDE SEQUENCE [LARGE SCALE GENOMIC DNA]</scope>
    <source>
        <strain evidence="9 10">F188</strain>
    </source>
</reference>
<gene>
    <name evidence="9" type="ORF">RM549_06165</name>
</gene>
<organism evidence="9 10">
    <name type="scientific">Autumnicola patrickiae</name>
    <dbReference type="NCBI Taxonomy" id="3075591"/>
    <lineage>
        <taxon>Bacteria</taxon>
        <taxon>Pseudomonadati</taxon>
        <taxon>Bacteroidota</taxon>
        <taxon>Flavobacteriia</taxon>
        <taxon>Flavobacteriales</taxon>
        <taxon>Flavobacteriaceae</taxon>
        <taxon>Autumnicola</taxon>
    </lineage>
</organism>
<dbReference type="EC" id="3.4.-.-" evidence="8"/>
<proteinExistence type="inferred from homology"/>
<sequence length="231" mass="27340">MCYETSLTKTTRQIEQRFSSTMKVPLLYEPYYHRSAYTYPNLFCIPQEDPSEIFPMEWGLVPFWVHDLEKHRNSKYKNWNAKKENVFTSKSFKGSIKNKRCLIIADGFFEPHYEPGVKGAIPKYCYLEERKLFTFAGIYTEIDSDYWTVGLITTEANDFFAEIHNRKKRMPLVLDEDFEGEWLNPSLNEKNVQELMDNGFTKEDFFAHTVRRDFYTRDANLNVPGTLEPVD</sequence>
<dbReference type="InterPro" id="IPR003738">
    <property type="entry name" value="SRAP"/>
</dbReference>
<keyword evidence="10" id="KW-1185">Reference proteome</keyword>
<name>A0ABU3E060_9FLAO</name>
<keyword evidence="6" id="KW-0238">DNA-binding</keyword>
<evidence type="ECO:0000256" key="2">
    <source>
        <dbReference type="ARBA" id="ARBA00022670"/>
    </source>
</evidence>
<dbReference type="InterPro" id="IPR036590">
    <property type="entry name" value="SRAP-like"/>
</dbReference>
<evidence type="ECO:0000256" key="4">
    <source>
        <dbReference type="ARBA" id="ARBA00022801"/>
    </source>
</evidence>
<accession>A0ABU3E060</accession>
<dbReference type="PANTHER" id="PTHR13604:SF0">
    <property type="entry name" value="ABASIC SITE PROCESSING PROTEIN HMCES"/>
    <property type="match status" value="1"/>
</dbReference>
<evidence type="ECO:0000313" key="10">
    <source>
        <dbReference type="Proteomes" id="UP001261624"/>
    </source>
</evidence>
<evidence type="ECO:0000256" key="8">
    <source>
        <dbReference type="RuleBase" id="RU364100"/>
    </source>
</evidence>
<dbReference type="PANTHER" id="PTHR13604">
    <property type="entry name" value="DC12-RELATED"/>
    <property type="match status" value="1"/>
</dbReference>
<keyword evidence="3" id="KW-0227">DNA damage</keyword>
<dbReference type="RefSeq" id="WP_311682847.1">
    <property type="nucleotide sequence ID" value="NZ_JAVRHM010000005.1"/>
</dbReference>
<evidence type="ECO:0000256" key="1">
    <source>
        <dbReference type="ARBA" id="ARBA00008136"/>
    </source>
</evidence>
<evidence type="ECO:0000256" key="5">
    <source>
        <dbReference type="ARBA" id="ARBA00023124"/>
    </source>
</evidence>